<feature type="transmembrane region" description="Helical" evidence="1">
    <location>
        <begin position="36"/>
        <end position="60"/>
    </location>
</feature>
<evidence type="ECO:0000313" key="2">
    <source>
        <dbReference type="EMBL" id="SBW85413.1"/>
    </source>
</evidence>
<feature type="transmembrane region" description="Helical" evidence="1">
    <location>
        <begin position="9"/>
        <end position="30"/>
    </location>
</feature>
<keyword evidence="1" id="KW-0812">Transmembrane</keyword>
<accession>A0A1D3KAL6</accession>
<dbReference type="Proteomes" id="UP000245431">
    <property type="component" value="Plasmid PVE_plasmid"/>
</dbReference>
<organism evidence="2 3">
    <name type="scientific">Pseudomonas veronii 1YdBTEX2</name>
    <dbReference type="NCBI Taxonomy" id="1295141"/>
    <lineage>
        <taxon>Bacteria</taxon>
        <taxon>Pseudomonadati</taxon>
        <taxon>Pseudomonadota</taxon>
        <taxon>Gammaproteobacteria</taxon>
        <taxon>Pseudomonadales</taxon>
        <taxon>Pseudomonadaceae</taxon>
        <taxon>Pseudomonas</taxon>
    </lineage>
</organism>
<name>A0A1D3KAL6_PSEVE</name>
<proteinExistence type="predicted"/>
<keyword evidence="2" id="KW-0614">Plasmid</keyword>
<protein>
    <submittedName>
        <fullName evidence="2">Conserved hypothetical membrane protein</fullName>
    </submittedName>
</protein>
<geneLocation type="plasmid" evidence="3">
    <name>pve_Plasmid</name>
</geneLocation>
<gene>
    <name evidence="2" type="ORF">PVE_P0376</name>
</gene>
<keyword evidence="1" id="KW-0472">Membrane</keyword>
<keyword evidence="1" id="KW-1133">Transmembrane helix</keyword>
<evidence type="ECO:0000256" key="1">
    <source>
        <dbReference type="SAM" id="Phobius"/>
    </source>
</evidence>
<dbReference type="EMBL" id="LT599585">
    <property type="protein sequence ID" value="SBW85413.1"/>
    <property type="molecule type" value="Genomic_DNA"/>
</dbReference>
<reference evidence="3" key="1">
    <citation type="submission" date="2016-07" db="EMBL/GenBank/DDBJ databases">
        <authorList>
            <person name="Florea S."/>
            <person name="Webb J.S."/>
            <person name="Jaromczyk J."/>
            <person name="Schardl C.L."/>
        </authorList>
    </citation>
    <scope>NUCLEOTIDE SEQUENCE [LARGE SCALE GENOMIC DNA]</scope>
    <source>
        <strain evidence="3">1YdBTEX2</strain>
        <plasmid evidence="3">Plasmid pve_Plasmid</plasmid>
    </source>
</reference>
<sequence>MAKYGLIKWVGKALVCIALPLACALFALYAKHHLPGWAFALSLLFVVVGSVPAVLFFNLFRDKRSAAPGKRFEFSKQQDEWDDLFSPWHRDDDDRN</sequence>
<dbReference type="AlphaFoldDB" id="A0A1D3KAL6"/>
<evidence type="ECO:0000313" key="3">
    <source>
        <dbReference type="Proteomes" id="UP000245431"/>
    </source>
</evidence>